<feature type="compositionally biased region" description="Polar residues" evidence="2">
    <location>
        <begin position="349"/>
        <end position="361"/>
    </location>
</feature>
<dbReference type="InterPro" id="IPR036770">
    <property type="entry name" value="Ankyrin_rpt-contain_sf"/>
</dbReference>
<evidence type="ECO:0000256" key="2">
    <source>
        <dbReference type="SAM" id="MobiDB-lite"/>
    </source>
</evidence>
<dbReference type="Proteomes" id="UP001208570">
    <property type="component" value="Unassembled WGS sequence"/>
</dbReference>
<keyword evidence="1" id="KW-0040">ANK repeat</keyword>
<dbReference type="SUPFAM" id="SSF48403">
    <property type="entry name" value="Ankyrin repeat"/>
    <property type="match status" value="1"/>
</dbReference>
<dbReference type="PROSITE" id="PS50088">
    <property type="entry name" value="ANK_REPEAT"/>
    <property type="match status" value="1"/>
</dbReference>
<evidence type="ECO:0000313" key="4">
    <source>
        <dbReference type="Proteomes" id="UP001208570"/>
    </source>
</evidence>
<sequence length="772" mass="85091">MESIRNDPGLDLRGSQTKDVSLVQNGSTSIDTMEYLKGLGVTNLCKQYHANPRNGMSLSSSHIPNMSYREQDPEAIFDIMALEQSRMFPSDLDDIEIQNILPPFPWDESGDNQPDGHWSKLFSQLTQGENGESTVCSAKMKAKKTGRCSAKRSKNQSPSPGSNPPRAASRSADPETNQTRQRRANKGNERSARTKHLNVIPGLCLETSGTALSCPSRLGKSRGKRKQENRKSETSEEFSPVGSRNPPGHGSIGDSKDSGDGATSRGVRIMDGLLLNTDLAVTSRHLDDLDEAPEDERVVPLERSADEVDSRFRVSVTKDGGRLINRTRIIRTRELRAVLDRSDRHIASSGANDNRDPSSSAVVMDGNDHDLDGGSSDLLLLRAARQGDLECLKNYLDRHPSRDNVTDNRGNNSLHQAVIGGQLSCVQILVQKCPSLVCVENKAKDTPVLLSIQHGQIEILDWLLDNTDVVKDDHIKAARKPLLHQAAKCGQDGCLRLLLERVPGMQRCVDKYGNTAAHLAAKHGNLTCLQTLVEFGLDVTLTNNDGHSPCYYADFSNQRQCVGYLMAIECCKAIAERAIQLHIRIKHCEKTFSDNKGVVARWCENFQKLLNIPGDIDHEAPDNIPQCITETNLNEIPTMDKMARAIASLKDGKASGGDGIPAEVWKHGGDNVFSRLHQLITNAWEVGSVPHAWKNASIVTIYKKVDRTDCGNHRGISLLSIAGKTFSRILLSRLSTYITPEVVSGTQCRFRGNRSTVGMIFCLRQLQEKCIE</sequence>
<comment type="caution">
    <text evidence="3">The sequence shown here is derived from an EMBL/GenBank/DDBJ whole genome shotgun (WGS) entry which is preliminary data.</text>
</comment>
<gene>
    <name evidence="3" type="ORF">LSH36_591g01129</name>
</gene>
<dbReference type="InterPro" id="IPR002110">
    <property type="entry name" value="Ankyrin_rpt"/>
</dbReference>
<dbReference type="PROSITE" id="PS50297">
    <property type="entry name" value="ANK_REP_REGION"/>
    <property type="match status" value="1"/>
</dbReference>
<dbReference type="PANTHER" id="PTHR22882">
    <property type="entry name" value="SYNPHILIN-1"/>
    <property type="match status" value="1"/>
</dbReference>
<dbReference type="EMBL" id="JAODUP010000591">
    <property type="protein sequence ID" value="KAK2146658.1"/>
    <property type="molecule type" value="Genomic_DNA"/>
</dbReference>
<evidence type="ECO:0000256" key="1">
    <source>
        <dbReference type="PROSITE-ProRule" id="PRU00023"/>
    </source>
</evidence>
<feature type="compositionally biased region" description="Basic residues" evidence="2">
    <location>
        <begin position="140"/>
        <end position="154"/>
    </location>
</feature>
<organism evidence="3 4">
    <name type="scientific">Paralvinella palmiformis</name>
    <dbReference type="NCBI Taxonomy" id="53620"/>
    <lineage>
        <taxon>Eukaryota</taxon>
        <taxon>Metazoa</taxon>
        <taxon>Spiralia</taxon>
        <taxon>Lophotrochozoa</taxon>
        <taxon>Annelida</taxon>
        <taxon>Polychaeta</taxon>
        <taxon>Sedentaria</taxon>
        <taxon>Canalipalpata</taxon>
        <taxon>Terebellida</taxon>
        <taxon>Terebelliformia</taxon>
        <taxon>Alvinellidae</taxon>
        <taxon>Paralvinella</taxon>
    </lineage>
</organism>
<dbReference type="GO" id="GO:0031625">
    <property type="term" value="F:ubiquitin protein ligase binding"/>
    <property type="evidence" value="ECO:0007669"/>
    <property type="project" value="TreeGrafter"/>
</dbReference>
<feature type="region of interest" description="Disordered" evidence="2">
    <location>
        <begin position="210"/>
        <end position="265"/>
    </location>
</feature>
<reference evidence="3" key="1">
    <citation type="journal article" date="2023" name="Mol. Biol. Evol.">
        <title>Third-Generation Sequencing Reveals the Adaptive Role of the Epigenome in Three Deep-Sea Polychaetes.</title>
        <authorList>
            <person name="Perez M."/>
            <person name="Aroh O."/>
            <person name="Sun Y."/>
            <person name="Lan Y."/>
            <person name="Juniper S.K."/>
            <person name="Young C.R."/>
            <person name="Angers B."/>
            <person name="Qian P.Y."/>
        </authorList>
    </citation>
    <scope>NUCLEOTIDE SEQUENCE</scope>
    <source>
        <strain evidence="3">P08H-3</strain>
    </source>
</reference>
<evidence type="ECO:0000313" key="3">
    <source>
        <dbReference type="EMBL" id="KAK2146658.1"/>
    </source>
</evidence>
<feature type="compositionally biased region" description="Basic residues" evidence="2">
    <location>
        <begin position="219"/>
        <end position="228"/>
    </location>
</feature>
<dbReference type="PANTHER" id="PTHR22882:SF3">
    <property type="entry name" value="SYNPHILIN-1"/>
    <property type="match status" value="1"/>
</dbReference>
<proteinExistence type="predicted"/>
<dbReference type="SMART" id="SM00248">
    <property type="entry name" value="ANK"/>
    <property type="match status" value="5"/>
</dbReference>
<feature type="region of interest" description="Disordered" evidence="2">
    <location>
        <begin position="346"/>
        <end position="367"/>
    </location>
</feature>
<name>A0AAD9J597_9ANNE</name>
<keyword evidence="4" id="KW-1185">Reference proteome</keyword>
<accession>A0AAD9J597</accession>
<dbReference type="InterPro" id="IPR040133">
    <property type="entry name" value="SNCAIP"/>
</dbReference>
<feature type="region of interest" description="Disordered" evidence="2">
    <location>
        <begin position="132"/>
        <end position="195"/>
    </location>
</feature>
<protein>
    <submittedName>
        <fullName evidence="3">Uncharacterized protein</fullName>
    </submittedName>
</protein>
<dbReference type="AlphaFoldDB" id="A0AAD9J597"/>
<dbReference type="Pfam" id="PF12796">
    <property type="entry name" value="Ank_2"/>
    <property type="match status" value="2"/>
</dbReference>
<dbReference type="Gene3D" id="1.25.40.20">
    <property type="entry name" value="Ankyrin repeat-containing domain"/>
    <property type="match status" value="2"/>
</dbReference>
<feature type="repeat" description="ANK" evidence="1">
    <location>
        <begin position="512"/>
        <end position="544"/>
    </location>
</feature>